<sequence>MEKAFEEMKQRGKNDVDSLLQWMKDSKVIENTKEAEKKARLLFEDAVNKNNVELEKFKQALEKIATQQKKSVEDLAKTLAAESERMLHKLSAGVSAGVEAFTKEFKK</sequence>
<dbReference type="Proteomes" id="UP001549921">
    <property type="component" value="Unassembled WGS sequence"/>
</dbReference>
<evidence type="ECO:0000313" key="3">
    <source>
        <dbReference type="Proteomes" id="UP001549921"/>
    </source>
</evidence>
<proteinExistence type="inferred from homology"/>
<dbReference type="SUPFAM" id="SSF47473">
    <property type="entry name" value="EF-hand"/>
    <property type="match status" value="1"/>
</dbReference>
<comment type="similarity">
    <text evidence="1">Belongs to the TPPP family.</text>
</comment>
<dbReference type="AlphaFoldDB" id="A0ABD0S5U9"/>
<protein>
    <submittedName>
        <fullName evidence="2">Uncharacterized protein</fullName>
    </submittedName>
</protein>
<dbReference type="EMBL" id="JBEDNZ010000029">
    <property type="protein sequence ID" value="KAL0809443.1"/>
    <property type="molecule type" value="Genomic_DNA"/>
</dbReference>
<dbReference type="InterPro" id="IPR008907">
    <property type="entry name" value="TPP/p25"/>
</dbReference>
<dbReference type="Gene3D" id="1.10.238.10">
    <property type="entry name" value="EF-hand"/>
    <property type="match status" value="1"/>
</dbReference>
<comment type="caution">
    <text evidence="2">The sequence shown here is derived from an EMBL/GenBank/DDBJ whole genome shotgun (WGS) entry which is preliminary data.</text>
</comment>
<organism evidence="2 3">
    <name type="scientific">Loxostege sticticalis</name>
    <name type="common">Beet webworm moth</name>
    <dbReference type="NCBI Taxonomy" id="481309"/>
    <lineage>
        <taxon>Eukaryota</taxon>
        <taxon>Metazoa</taxon>
        <taxon>Ecdysozoa</taxon>
        <taxon>Arthropoda</taxon>
        <taxon>Hexapoda</taxon>
        <taxon>Insecta</taxon>
        <taxon>Pterygota</taxon>
        <taxon>Neoptera</taxon>
        <taxon>Endopterygota</taxon>
        <taxon>Lepidoptera</taxon>
        <taxon>Glossata</taxon>
        <taxon>Ditrysia</taxon>
        <taxon>Pyraloidea</taxon>
        <taxon>Crambidae</taxon>
        <taxon>Pyraustinae</taxon>
        <taxon>Loxostege</taxon>
    </lineage>
</organism>
<name>A0ABD0S5U9_LOXSC</name>
<evidence type="ECO:0000256" key="1">
    <source>
        <dbReference type="ARBA" id="ARBA00010994"/>
    </source>
</evidence>
<evidence type="ECO:0000313" key="2">
    <source>
        <dbReference type="EMBL" id="KAL0809443.1"/>
    </source>
</evidence>
<gene>
    <name evidence="2" type="ORF">ABMA28_011621</name>
</gene>
<reference evidence="2 3" key="1">
    <citation type="submission" date="2024-06" db="EMBL/GenBank/DDBJ databases">
        <title>A chromosome-level genome assembly of beet webworm, Loxostege sticticalis.</title>
        <authorList>
            <person name="Zhang Y."/>
        </authorList>
    </citation>
    <scope>NUCLEOTIDE SEQUENCE [LARGE SCALE GENOMIC DNA]</scope>
    <source>
        <strain evidence="2">AQ028</strain>
        <tissue evidence="2">Male pupae</tissue>
    </source>
</reference>
<accession>A0ABD0S5U9</accession>
<dbReference type="InterPro" id="IPR011992">
    <property type="entry name" value="EF-hand-dom_pair"/>
</dbReference>
<dbReference type="Pfam" id="PF05517">
    <property type="entry name" value="p25-alpha"/>
    <property type="match status" value="1"/>
</dbReference>